<proteinExistence type="predicted"/>
<organism evidence="1">
    <name type="scientific">Cupriavidus oxalaticus</name>
    <dbReference type="NCBI Taxonomy" id="96344"/>
    <lineage>
        <taxon>Bacteria</taxon>
        <taxon>Pseudomonadati</taxon>
        <taxon>Pseudomonadota</taxon>
        <taxon>Betaproteobacteria</taxon>
        <taxon>Burkholderiales</taxon>
        <taxon>Burkholderiaceae</taxon>
        <taxon>Cupriavidus</taxon>
    </lineage>
</organism>
<dbReference type="Proteomes" id="UP000256862">
    <property type="component" value="Chromosome CO2235"/>
</dbReference>
<dbReference type="AlphaFoldDB" id="A0A375G0Q4"/>
<reference evidence="1" key="1">
    <citation type="submission" date="2018-01" db="EMBL/GenBank/DDBJ databases">
        <authorList>
            <person name="Clerissi C."/>
        </authorList>
    </citation>
    <scope>NUCLEOTIDE SEQUENCE</scope>
    <source>
        <strain evidence="1">Cupriavidus oxalaticus LMG 2235</strain>
    </source>
</reference>
<comment type="caution">
    <text evidence="1">The sequence shown here is derived from an EMBL/GenBank/DDBJ whole genome shotgun (WGS) entry which is preliminary data.</text>
</comment>
<accession>A0A375G0Q4</accession>
<dbReference type="EMBL" id="OGUS01000117">
    <property type="protein sequence ID" value="SPC12964.1"/>
    <property type="molecule type" value="Genomic_DNA"/>
</dbReference>
<sequence>MHHCGVLLVSGLRTCMSMVRHPVAPWRDDPDGAYPATVRGSPELHIFRAGEDSGAFAWHAFC</sequence>
<evidence type="ECO:0000313" key="1">
    <source>
        <dbReference type="EMBL" id="SPC12964.1"/>
    </source>
</evidence>
<name>A0A375G0Q4_9BURK</name>
<gene>
    <name evidence="1" type="ORF">CO2235_170087</name>
</gene>
<protein>
    <submittedName>
        <fullName evidence="1">Uncharacterized protein</fullName>
    </submittedName>
</protein>